<evidence type="ECO:0000313" key="3">
    <source>
        <dbReference type="Proteomes" id="UP000077519"/>
    </source>
</evidence>
<comment type="caution">
    <text evidence="2">The sequence shown here is derived from an EMBL/GenBank/DDBJ whole genome shotgun (WGS) entry which is preliminary data.</text>
</comment>
<feature type="transmembrane region" description="Helical" evidence="1">
    <location>
        <begin position="239"/>
        <end position="255"/>
    </location>
</feature>
<reference evidence="2 3" key="1">
    <citation type="submission" date="2016-03" db="EMBL/GenBank/DDBJ databases">
        <title>Genome sequence of Rhodococcus kyotonensis KB10.</title>
        <authorList>
            <person name="Jeong H."/>
            <person name="Hong C.E."/>
            <person name="Jo S.H."/>
            <person name="Park J.M."/>
        </authorList>
    </citation>
    <scope>NUCLEOTIDE SEQUENCE [LARGE SCALE GENOMIC DNA]</scope>
    <source>
        <strain evidence="2 3">KB10</strain>
    </source>
</reference>
<feature type="transmembrane region" description="Helical" evidence="1">
    <location>
        <begin position="127"/>
        <end position="149"/>
    </location>
</feature>
<gene>
    <name evidence="2" type="ORF">A3K89_16545</name>
</gene>
<feature type="transmembrane region" description="Helical" evidence="1">
    <location>
        <begin position="217"/>
        <end position="233"/>
    </location>
</feature>
<evidence type="ECO:0000256" key="1">
    <source>
        <dbReference type="SAM" id="Phobius"/>
    </source>
</evidence>
<evidence type="ECO:0000313" key="2">
    <source>
        <dbReference type="EMBL" id="OAK56429.1"/>
    </source>
</evidence>
<dbReference type="EMBL" id="LVHI01000004">
    <property type="protein sequence ID" value="OAK56429.1"/>
    <property type="molecule type" value="Genomic_DNA"/>
</dbReference>
<feature type="transmembrane region" description="Helical" evidence="1">
    <location>
        <begin position="161"/>
        <end position="182"/>
    </location>
</feature>
<protein>
    <submittedName>
        <fullName evidence="2">Uncharacterized protein</fullName>
    </submittedName>
</protein>
<feature type="transmembrane region" description="Helical" evidence="1">
    <location>
        <begin position="194"/>
        <end position="210"/>
    </location>
</feature>
<keyword evidence="1" id="KW-1133">Transmembrane helix</keyword>
<keyword evidence="1" id="KW-0472">Membrane</keyword>
<dbReference type="Proteomes" id="UP000077519">
    <property type="component" value="Unassembled WGS sequence"/>
</dbReference>
<keyword evidence="3" id="KW-1185">Reference proteome</keyword>
<keyword evidence="1" id="KW-0812">Transmembrane</keyword>
<feature type="transmembrane region" description="Helical" evidence="1">
    <location>
        <begin position="350"/>
        <end position="368"/>
    </location>
</feature>
<proteinExistence type="predicted"/>
<feature type="transmembrane region" description="Helical" evidence="1">
    <location>
        <begin position="50"/>
        <end position="83"/>
    </location>
</feature>
<organism evidence="2 3">
    <name type="scientific">Rhodococcoides kyotonense</name>
    <dbReference type="NCBI Taxonomy" id="398843"/>
    <lineage>
        <taxon>Bacteria</taxon>
        <taxon>Bacillati</taxon>
        <taxon>Actinomycetota</taxon>
        <taxon>Actinomycetes</taxon>
        <taxon>Mycobacteriales</taxon>
        <taxon>Nocardiaceae</taxon>
        <taxon>Rhodococcoides</taxon>
    </lineage>
</organism>
<sequence>MMLGGVLVGSTLAERDMGEFGPTLSVVVAAIVAACVVLQVRSAKAGSTTVCVGAAVLVASMWSGSLLDGVGAGLILGGLLALADTDDRAWLQSALATGVVVGARRPVEMIPRRYADYLSDGSDASDGLAWVLLVATVVAVLWTLTTSGFGQIRDPDRSSRVGIVVIGVGIPLVALLTRWWFAQQLGPPPSYAEWVAGGALVAAVVAAAFVSRETTGVVLLAGLAVSVVDRGAFVVESRWFLVFPVAAAVVGSVVGRRWPAPVVGFGMLALVTVPTVFDIWVDPVVLLPVAVYLFASCLPSNGALTAVGVLGPLLLFVPFAEHYGWTAITAIDNRTVSSFVGDAPAYDEQALAAVVTILLCGVVAWTLTRHANQNGGGR</sequence>
<accession>A0A177YMI7</accession>
<name>A0A177YMI7_9NOCA</name>
<dbReference type="AlphaFoldDB" id="A0A177YMI7"/>
<feature type="transmembrane region" description="Helical" evidence="1">
    <location>
        <begin position="20"/>
        <end position="38"/>
    </location>
</feature>
<feature type="transmembrane region" description="Helical" evidence="1">
    <location>
        <begin position="262"/>
        <end position="281"/>
    </location>
</feature>